<gene>
    <name evidence="2" type="ORF">H6H00_03310</name>
</gene>
<accession>A0A7G7MJW0</accession>
<dbReference type="KEGG" id="ppel:H6H00_03310"/>
<protein>
    <submittedName>
        <fullName evidence="2">DUF4873 domain-containing protein</fullName>
    </submittedName>
</protein>
<evidence type="ECO:0000313" key="2">
    <source>
        <dbReference type="EMBL" id="QNG53071.1"/>
    </source>
</evidence>
<evidence type="ECO:0000259" key="1">
    <source>
        <dbReference type="Pfam" id="PF16170"/>
    </source>
</evidence>
<evidence type="ECO:0000313" key="3">
    <source>
        <dbReference type="Proteomes" id="UP000515728"/>
    </source>
</evidence>
<sequence length="109" mass="12019">MTDEEHEDGYRGPATLTVDGRDVPVSVVLDARHEPHDGRLHWFGRLSLERDAEPALLGALTAASSRLELSTEGGRCDARIGDRDPWGRFRVTGVGRLPYAVEEPPLDDD</sequence>
<organism evidence="2 3">
    <name type="scientific">Pseudonocardia petroleophila</name>
    <dbReference type="NCBI Taxonomy" id="37331"/>
    <lineage>
        <taxon>Bacteria</taxon>
        <taxon>Bacillati</taxon>
        <taxon>Actinomycetota</taxon>
        <taxon>Actinomycetes</taxon>
        <taxon>Pseudonocardiales</taxon>
        <taxon>Pseudonocardiaceae</taxon>
        <taxon>Pseudonocardia</taxon>
    </lineage>
</organism>
<dbReference type="Proteomes" id="UP000515728">
    <property type="component" value="Chromosome"/>
</dbReference>
<dbReference type="InterPro" id="IPR032371">
    <property type="entry name" value="DUF4873"/>
</dbReference>
<dbReference type="Pfam" id="PF16170">
    <property type="entry name" value="DUF4873"/>
    <property type="match status" value="1"/>
</dbReference>
<dbReference type="RefSeq" id="WP_185719900.1">
    <property type="nucleotide sequence ID" value="NZ_BAAAWI010000001.1"/>
</dbReference>
<name>A0A7G7MJW0_9PSEU</name>
<dbReference type="EMBL" id="CP060131">
    <property type="protein sequence ID" value="QNG53071.1"/>
    <property type="molecule type" value="Genomic_DNA"/>
</dbReference>
<reference evidence="2 3" key="1">
    <citation type="submission" date="2020-08" db="EMBL/GenBank/DDBJ databases">
        <authorList>
            <person name="Mo P."/>
        </authorList>
    </citation>
    <scope>NUCLEOTIDE SEQUENCE [LARGE SCALE GENOMIC DNA]</scope>
    <source>
        <strain evidence="2 3">CGMCC 4.1532</strain>
    </source>
</reference>
<dbReference type="AlphaFoldDB" id="A0A7G7MJW0"/>
<proteinExistence type="predicted"/>
<feature type="domain" description="DUF4873" evidence="1">
    <location>
        <begin position="7"/>
        <end position="101"/>
    </location>
</feature>
<keyword evidence="3" id="KW-1185">Reference proteome</keyword>